<evidence type="ECO:0000313" key="1">
    <source>
        <dbReference type="EMBL" id="EFZ11824.1"/>
    </source>
</evidence>
<protein>
    <submittedName>
        <fullName evidence="1">Uncharacterized protein</fullName>
    </submittedName>
</protein>
<dbReference type="Pfam" id="PF03564">
    <property type="entry name" value="DUF1759"/>
    <property type="match status" value="1"/>
</dbReference>
<dbReference type="InterPro" id="IPR005312">
    <property type="entry name" value="DUF1759"/>
</dbReference>
<dbReference type="HOGENOM" id="CLU_1623174_0_0_1"/>
<reference evidence="1" key="1">
    <citation type="journal article" date="2011" name="Proc. Natl. Acad. Sci. U.S.A.">
        <title>The genome of the fire ant Solenopsis invicta.</title>
        <authorList>
            <person name="Wurm Y."/>
            <person name="Wang J."/>
            <person name="Riba-Grognuz O."/>
            <person name="Corona M."/>
            <person name="Nygaard S."/>
            <person name="Hunt B.G."/>
            <person name="Ingram K.K."/>
            <person name="Falquet L."/>
            <person name="Nipitwattanaphon M."/>
            <person name="Gotzek D."/>
            <person name="Dijkstra M.B."/>
            <person name="Oettler J."/>
            <person name="Comtesse F."/>
            <person name="Shih C.J."/>
            <person name="Wu W.J."/>
            <person name="Yang C.C."/>
            <person name="Thomas J."/>
            <person name="Beaudoing E."/>
            <person name="Pradervand S."/>
            <person name="Flegel V."/>
            <person name="Cook E.D."/>
            <person name="Fabbretti R."/>
            <person name="Stockinger H."/>
            <person name="Long L."/>
            <person name="Farmerie W.G."/>
            <person name="Oakey J."/>
            <person name="Boomsma J.J."/>
            <person name="Pamilo P."/>
            <person name="Yi S.V."/>
            <person name="Heinze J."/>
            <person name="Goodisman M.A."/>
            <person name="Farinelli L."/>
            <person name="Harshman K."/>
            <person name="Hulo N."/>
            <person name="Cerutti L."/>
            <person name="Xenarios I."/>
            <person name="Shoemaker D."/>
            <person name="Keller L."/>
        </authorList>
    </citation>
    <scope>NUCLEOTIDE SEQUENCE [LARGE SCALE GENOMIC DNA]</scope>
</reference>
<proteinExistence type="predicted"/>
<sequence length="164" mass="18695">MATRVEILEQKRKTLKAQLTSLVNALDKNKYDNATLKLRIARLMELYHAYEDFNAELVVLDPDDEHQAEFMDINERFFTLAGKIDNILYGTNALSSISGPTNEDTCRPNTAAAPAIQRRRIKLPDAPMSLFSGKFKEWLSFKNAFINLIGSRSDLSDLDKLHYL</sequence>
<organism>
    <name type="scientific">Solenopsis invicta</name>
    <name type="common">Red imported fire ant</name>
    <name type="synonym">Solenopsis wagneri</name>
    <dbReference type="NCBI Taxonomy" id="13686"/>
    <lineage>
        <taxon>Eukaryota</taxon>
        <taxon>Metazoa</taxon>
        <taxon>Ecdysozoa</taxon>
        <taxon>Arthropoda</taxon>
        <taxon>Hexapoda</taxon>
        <taxon>Insecta</taxon>
        <taxon>Pterygota</taxon>
        <taxon>Neoptera</taxon>
        <taxon>Endopterygota</taxon>
        <taxon>Hymenoptera</taxon>
        <taxon>Apocrita</taxon>
        <taxon>Aculeata</taxon>
        <taxon>Formicoidea</taxon>
        <taxon>Formicidae</taxon>
        <taxon>Myrmicinae</taxon>
        <taxon>Solenopsis</taxon>
    </lineage>
</organism>
<dbReference type="EMBL" id="GL768184">
    <property type="protein sequence ID" value="EFZ11824.1"/>
    <property type="molecule type" value="Genomic_DNA"/>
</dbReference>
<feature type="non-terminal residue" evidence="1">
    <location>
        <position position="164"/>
    </location>
</feature>
<gene>
    <name evidence="1" type="ORF">SINV_08244</name>
</gene>
<accession>E9J5T0</accession>
<name>E9J5T0_SOLIN</name>
<dbReference type="AlphaFoldDB" id="E9J5T0"/>